<dbReference type="OrthoDB" id="9773582at2"/>
<accession>A0A1G9PZB8</accession>
<name>A0A1G9PZB8_9BACT</name>
<feature type="domain" description="Phosphatidic acid phosphatase type 2/haloperoxidase" evidence="1">
    <location>
        <begin position="99"/>
        <end position="202"/>
    </location>
</feature>
<dbReference type="InterPro" id="IPR000326">
    <property type="entry name" value="PAP2/HPO"/>
</dbReference>
<dbReference type="STRING" id="563176.SAMN04488090_2393"/>
<dbReference type="SUPFAM" id="SSF48317">
    <property type="entry name" value="Acid phosphatase/Vanadium-dependent haloperoxidase"/>
    <property type="match status" value="1"/>
</dbReference>
<protein>
    <submittedName>
        <fullName evidence="2">PAP2 superfamily protein</fullName>
    </submittedName>
</protein>
<gene>
    <name evidence="2" type="ORF">SAMN04488090_2393</name>
</gene>
<sequence length="236" mass="25546">MRNVLLSALLTLHVLAGFGQVDSTIRKPLWKAAIAPVVFMGAGLATQGAISRDVRTELRKHYPNFHTRADDYLEYTPTIIPLALGAVGVRGKHTFKDQLIITALAQVAAQSITQGLKITVGYPRPDGSSNNSFPSGHTVVAFTGAAILSKEYGDQSIWYSVGGYGVATSVAALRMLNDRHWLADVLFSAGVGIGTTEVVYRCYPWIQRKIFRRDRKIAVMPFYNGAAGGLALVAPL</sequence>
<dbReference type="SMART" id="SM00014">
    <property type="entry name" value="acidPPc"/>
    <property type="match status" value="1"/>
</dbReference>
<dbReference type="Gene3D" id="1.20.144.10">
    <property type="entry name" value="Phosphatidic acid phosphatase type 2/haloperoxidase"/>
    <property type="match status" value="1"/>
</dbReference>
<dbReference type="CDD" id="cd03394">
    <property type="entry name" value="PAP2_like_5"/>
    <property type="match status" value="1"/>
</dbReference>
<dbReference type="InterPro" id="IPR036938">
    <property type="entry name" value="PAP2/HPO_sf"/>
</dbReference>
<dbReference type="Pfam" id="PF01569">
    <property type="entry name" value="PAP2"/>
    <property type="match status" value="1"/>
</dbReference>
<organism evidence="2 3">
    <name type="scientific">Siphonobacter aquaeclarae</name>
    <dbReference type="NCBI Taxonomy" id="563176"/>
    <lineage>
        <taxon>Bacteria</taxon>
        <taxon>Pseudomonadati</taxon>
        <taxon>Bacteroidota</taxon>
        <taxon>Cytophagia</taxon>
        <taxon>Cytophagales</taxon>
        <taxon>Cytophagaceae</taxon>
        <taxon>Siphonobacter</taxon>
    </lineage>
</organism>
<dbReference type="EMBL" id="FNGS01000004">
    <property type="protein sequence ID" value="SDM04084.1"/>
    <property type="molecule type" value="Genomic_DNA"/>
</dbReference>
<dbReference type="Proteomes" id="UP000198901">
    <property type="component" value="Unassembled WGS sequence"/>
</dbReference>
<proteinExistence type="predicted"/>
<dbReference type="RefSeq" id="WP_093202159.1">
    <property type="nucleotide sequence ID" value="NZ_FNGS01000004.1"/>
</dbReference>
<evidence type="ECO:0000313" key="2">
    <source>
        <dbReference type="EMBL" id="SDM04084.1"/>
    </source>
</evidence>
<reference evidence="2 3" key="1">
    <citation type="submission" date="2016-10" db="EMBL/GenBank/DDBJ databases">
        <authorList>
            <person name="de Groot N.N."/>
        </authorList>
    </citation>
    <scope>NUCLEOTIDE SEQUENCE [LARGE SCALE GENOMIC DNA]</scope>
    <source>
        <strain evidence="2 3">DSM 21668</strain>
    </source>
</reference>
<dbReference type="AlphaFoldDB" id="A0A1G9PZB8"/>
<evidence type="ECO:0000313" key="3">
    <source>
        <dbReference type="Proteomes" id="UP000198901"/>
    </source>
</evidence>
<keyword evidence="3" id="KW-1185">Reference proteome</keyword>
<evidence type="ECO:0000259" key="1">
    <source>
        <dbReference type="SMART" id="SM00014"/>
    </source>
</evidence>